<dbReference type="Gene3D" id="3.90.176.10">
    <property type="entry name" value="Toxin ADP-ribosyltransferase, Chain A, domain 1"/>
    <property type="match status" value="1"/>
</dbReference>
<dbReference type="Pfam" id="PF13424">
    <property type="entry name" value="TPR_12"/>
    <property type="match status" value="2"/>
</dbReference>
<evidence type="ECO:0000256" key="2">
    <source>
        <dbReference type="ARBA" id="ARBA00022803"/>
    </source>
</evidence>
<dbReference type="InterPro" id="IPR019734">
    <property type="entry name" value="TPR_rpt"/>
</dbReference>
<keyword evidence="1" id="KW-0677">Repeat</keyword>
<gene>
    <name evidence="6" type="ORF">XAT740_LOCUS18714</name>
</gene>
<evidence type="ECO:0000313" key="7">
    <source>
        <dbReference type="Proteomes" id="UP000663828"/>
    </source>
</evidence>
<dbReference type="InterPro" id="IPR003540">
    <property type="entry name" value="ADP-ribosyltransferase"/>
</dbReference>
<evidence type="ECO:0000259" key="5">
    <source>
        <dbReference type="Pfam" id="PF03496"/>
    </source>
</evidence>
<organism evidence="6 7">
    <name type="scientific">Adineta ricciae</name>
    <name type="common">Rotifer</name>
    <dbReference type="NCBI Taxonomy" id="249248"/>
    <lineage>
        <taxon>Eukaryota</taxon>
        <taxon>Metazoa</taxon>
        <taxon>Spiralia</taxon>
        <taxon>Gnathifera</taxon>
        <taxon>Rotifera</taxon>
        <taxon>Eurotatoria</taxon>
        <taxon>Bdelloidea</taxon>
        <taxon>Adinetida</taxon>
        <taxon>Adinetidae</taxon>
        <taxon>Adineta</taxon>
    </lineage>
</organism>
<dbReference type="Pfam" id="PF03496">
    <property type="entry name" value="ADPrib_exo_Tox"/>
    <property type="match status" value="1"/>
</dbReference>
<dbReference type="InterPro" id="IPR011990">
    <property type="entry name" value="TPR-like_helical_dom_sf"/>
</dbReference>
<dbReference type="Proteomes" id="UP000663828">
    <property type="component" value="Unassembled WGS sequence"/>
</dbReference>
<dbReference type="EMBL" id="CAJNOR010001256">
    <property type="protein sequence ID" value="CAF1108012.1"/>
    <property type="molecule type" value="Genomic_DNA"/>
</dbReference>
<dbReference type="SMART" id="SM00028">
    <property type="entry name" value="TPR"/>
    <property type="match status" value="6"/>
</dbReference>
<dbReference type="PANTHER" id="PTHR45641:SF19">
    <property type="entry name" value="NEPHROCYSTIN-3"/>
    <property type="match status" value="1"/>
</dbReference>
<dbReference type="PROSITE" id="PS51996">
    <property type="entry name" value="TR_MART"/>
    <property type="match status" value="1"/>
</dbReference>
<feature type="region of interest" description="Disordered" evidence="4">
    <location>
        <begin position="1"/>
        <end position="57"/>
    </location>
</feature>
<dbReference type="GO" id="GO:0005576">
    <property type="term" value="C:extracellular region"/>
    <property type="evidence" value="ECO:0007669"/>
    <property type="project" value="InterPro"/>
</dbReference>
<feature type="repeat" description="TPR" evidence="3">
    <location>
        <begin position="608"/>
        <end position="641"/>
    </location>
</feature>
<proteinExistence type="predicted"/>
<dbReference type="PANTHER" id="PTHR45641">
    <property type="entry name" value="TETRATRICOPEPTIDE REPEAT PROTEIN (AFU_ORTHOLOGUE AFUA_6G03870)"/>
    <property type="match status" value="1"/>
</dbReference>
<feature type="domain" description="ADP ribosyltransferase" evidence="5">
    <location>
        <begin position="243"/>
        <end position="422"/>
    </location>
</feature>
<evidence type="ECO:0000256" key="1">
    <source>
        <dbReference type="ARBA" id="ARBA00022737"/>
    </source>
</evidence>
<comment type="caution">
    <text evidence="6">The sequence shown here is derived from an EMBL/GenBank/DDBJ whole genome shotgun (WGS) entry which is preliminary data.</text>
</comment>
<reference evidence="6" key="1">
    <citation type="submission" date="2021-02" db="EMBL/GenBank/DDBJ databases">
        <authorList>
            <person name="Nowell W R."/>
        </authorList>
    </citation>
    <scope>NUCLEOTIDE SEQUENCE</scope>
</reference>
<accession>A0A814PM94</accession>
<dbReference type="PROSITE" id="PS50293">
    <property type="entry name" value="TPR_REGION"/>
    <property type="match status" value="1"/>
</dbReference>
<feature type="repeat" description="TPR" evidence="3">
    <location>
        <begin position="524"/>
        <end position="557"/>
    </location>
</feature>
<keyword evidence="7" id="KW-1185">Reference proteome</keyword>
<feature type="compositionally biased region" description="Gly residues" evidence="4">
    <location>
        <begin position="31"/>
        <end position="43"/>
    </location>
</feature>
<feature type="repeat" description="TPR" evidence="3">
    <location>
        <begin position="482"/>
        <end position="515"/>
    </location>
</feature>
<sequence>MLGLKKYIKTNDRRGGDGRRPNGEEDEDGGHGGGGRDGGGRNGGGRDGERSGEERTTSDATRVIYYACDTPKPNLMQILSTIDKDVQSFTSVVDCVNYMTPLTNKIFFVMDSPATSEIVEAIEPLKQIDSVFVYYPTSDAAQEFSVQTHSYLLNWCENEAILIERLTKSREELEKQTEAFSMYNKKEKATRDLSKEAGSFLFFQLFKIVLTQMPSTDEAKKTMVTTCRNYYRGNITELNNIDDFEKTYKSAEAIPWYTKETFVYKFINKALRTEDVDVLYQFRFYIMDLCKQLELKFLDLKAKQQGVLKLYRGSRLSADEVENFQKSIGNLISTNGYLSTSSEFSVAFGFATKSPKREGFARALFEYAVDLEKVTKIVIADIREYSAFPEEAEVLVDIGASFQIDACYFNEDEDLWRVQVHATDQGADLAAEYMEYQKKKMVESNIVLMFGNLLLEMGEYAKAERYFDTILSSSNPNDEEIACIFFNFGRTHRLKGDFARALNCYNRAYNLHMNARPKRAASAAKTLNGLGVVYSEQGRQLKAEECFQRAMKLYKRNVPKKHVDVAGTLINLGTIDCERQDYAKAVVRYTKAKKIYDRSLPPGHPNRALPRVNLGNVYVSAGDYDSALREYDEALKLQEASLPGDHPDVARTLHNLAVVHAHRGNMDTAKEYLERAEETASRTLSAKHPVMTLLSKTKHFMVEEVKDYLYTRH</sequence>
<dbReference type="AlphaFoldDB" id="A0A814PM94"/>
<evidence type="ECO:0000256" key="4">
    <source>
        <dbReference type="SAM" id="MobiDB-lite"/>
    </source>
</evidence>
<dbReference type="SUPFAM" id="SSF56399">
    <property type="entry name" value="ADP-ribosylation"/>
    <property type="match status" value="1"/>
</dbReference>
<protein>
    <recommendedName>
        <fullName evidence="5">ADP ribosyltransferase domain-containing protein</fullName>
    </recommendedName>
</protein>
<dbReference type="Gene3D" id="1.25.40.10">
    <property type="entry name" value="Tetratricopeptide repeat domain"/>
    <property type="match status" value="2"/>
</dbReference>
<dbReference type="Pfam" id="PF13374">
    <property type="entry name" value="TPR_10"/>
    <property type="match status" value="1"/>
</dbReference>
<feature type="compositionally biased region" description="Basic and acidic residues" evidence="4">
    <location>
        <begin position="44"/>
        <end position="57"/>
    </location>
</feature>
<name>A0A814PM94_ADIRI</name>
<evidence type="ECO:0000313" key="6">
    <source>
        <dbReference type="EMBL" id="CAF1108012.1"/>
    </source>
</evidence>
<keyword evidence="2 3" id="KW-0802">TPR repeat</keyword>
<feature type="compositionally biased region" description="Basic and acidic residues" evidence="4">
    <location>
        <begin position="9"/>
        <end position="23"/>
    </location>
</feature>
<evidence type="ECO:0000256" key="3">
    <source>
        <dbReference type="PROSITE-ProRule" id="PRU00339"/>
    </source>
</evidence>
<dbReference type="SUPFAM" id="SSF48452">
    <property type="entry name" value="TPR-like"/>
    <property type="match status" value="1"/>
</dbReference>
<dbReference type="PROSITE" id="PS50005">
    <property type="entry name" value="TPR"/>
    <property type="match status" value="3"/>
</dbReference>